<dbReference type="Gene3D" id="3.30.450.20">
    <property type="entry name" value="PAS domain"/>
    <property type="match status" value="1"/>
</dbReference>
<dbReference type="Proteomes" id="UP000216429">
    <property type="component" value="Unassembled WGS sequence"/>
</dbReference>
<name>A0A261VIP1_9BORD</name>
<dbReference type="InterPro" id="IPR036388">
    <property type="entry name" value="WH-like_DNA-bd_sf"/>
</dbReference>
<evidence type="ECO:0000256" key="2">
    <source>
        <dbReference type="ARBA" id="ARBA00023125"/>
    </source>
</evidence>
<dbReference type="PANTHER" id="PTHR44688:SF16">
    <property type="entry name" value="DNA-BINDING TRANSCRIPTIONAL ACTIVATOR DEVR_DOSR"/>
    <property type="match status" value="1"/>
</dbReference>
<dbReference type="PANTHER" id="PTHR44688">
    <property type="entry name" value="DNA-BINDING TRANSCRIPTIONAL ACTIVATOR DEVR_DOSR"/>
    <property type="match status" value="1"/>
</dbReference>
<dbReference type="GO" id="GO:0003677">
    <property type="term" value="F:DNA binding"/>
    <property type="evidence" value="ECO:0007669"/>
    <property type="project" value="UniProtKB-KW"/>
</dbReference>
<evidence type="ECO:0000259" key="4">
    <source>
        <dbReference type="SMART" id="SM00421"/>
    </source>
</evidence>
<evidence type="ECO:0000313" key="5">
    <source>
        <dbReference type="EMBL" id="OZI73939.1"/>
    </source>
</evidence>
<comment type="caution">
    <text evidence="5">The sequence shown here is derived from an EMBL/GenBank/DDBJ whole genome shotgun (WGS) entry which is preliminary data.</text>
</comment>
<proteinExistence type="predicted"/>
<evidence type="ECO:0000313" key="6">
    <source>
        <dbReference type="Proteomes" id="UP000216429"/>
    </source>
</evidence>
<dbReference type="Gene3D" id="1.10.10.10">
    <property type="entry name" value="Winged helix-like DNA-binding domain superfamily/Winged helix DNA-binding domain"/>
    <property type="match status" value="1"/>
</dbReference>
<dbReference type="GO" id="GO:0006355">
    <property type="term" value="P:regulation of DNA-templated transcription"/>
    <property type="evidence" value="ECO:0007669"/>
    <property type="project" value="InterPro"/>
</dbReference>
<gene>
    <name evidence="5" type="ORF">CAL22_05395</name>
</gene>
<accession>A0A261VIP1</accession>
<evidence type="ECO:0000256" key="3">
    <source>
        <dbReference type="ARBA" id="ARBA00023163"/>
    </source>
</evidence>
<dbReference type="Pfam" id="PF00196">
    <property type="entry name" value="GerE"/>
    <property type="match status" value="1"/>
</dbReference>
<feature type="domain" description="HTH luxR-type" evidence="4">
    <location>
        <begin position="348"/>
        <end position="405"/>
    </location>
</feature>
<dbReference type="SMART" id="SM00421">
    <property type="entry name" value="HTH_LUXR"/>
    <property type="match status" value="1"/>
</dbReference>
<dbReference type="InterPro" id="IPR016032">
    <property type="entry name" value="Sig_transdc_resp-reg_C-effctor"/>
</dbReference>
<keyword evidence="3" id="KW-0804">Transcription</keyword>
<sequence>MGSAYSPDLDIPSLNMNMGSEIEELARFSSLVELIYEGATAPERWTKDILPSVADYLGSPSCIMYSWLHTPQDGGFFFLHGIDQEQVDLYVQKYYHADLWKLALDSRNLYATGSVLIGDDLVPRRTLLASSFYKECLSRNENMVQLLSGIVFGSESTTSLPTTCSFFRGNHQADFGAIERARLKLLLPHLSRSLGVMQRLRSSELTLATSRAALDRVPSAVLLLDRNGYVTFSNVAATRMLAAEDGLYLRRRLINQKQAELVGATSTTSKAIKAAIQATLSVDPYAVQHFSKSVTVQHLSSRDNYVLQFSALGSHNEFGADSDVFAAIIFISDSAEMVNIDLTALQESYGLTTMEARVAVTLVERASTKDAADALGVSPHTVRTHLKSIYGKLGVDTRTRFVKLMLGLAKQ</sequence>
<keyword evidence="1" id="KW-0805">Transcription regulation</keyword>
<dbReference type="InterPro" id="IPR000792">
    <property type="entry name" value="Tscrpt_reg_LuxR_C"/>
</dbReference>
<protein>
    <recommendedName>
        <fullName evidence="4">HTH luxR-type domain-containing protein</fullName>
    </recommendedName>
</protein>
<dbReference type="EMBL" id="NEVU01000002">
    <property type="protein sequence ID" value="OZI73939.1"/>
    <property type="molecule type" value="Genomic_DNA"/>
</dbReference>
<organism evidence="5 6">
    <name type="scientific">Bordetella genomosp. 12</name>
    <dbReference type="NCBI Taxonomy" id="463035"/>
    <lineage>
        <taxon>Bacteria</taxon>
        <taxon>Pseudomonadati</taxon>
        <taxon>Pseudomonadota</taxon>
        <taxon>Betaproteobacteria</taxon>
        <taxon>Burkholderiales</taxon>
        <taxon>Alcaligenaceae</taxon>
        <taxon>Bordetella</taxon>
    </lineage>
</organism>
<dbReference type="SUPFAM" id="SSF46894">
    <property type="entry name" value="C-terminal effector domain of the bipartite response regulators"/>
    <property type="match status" value="1"/>
</dbReference>
<keyword evidence="6" id="KW-1185">Reference proteome</keyword>
<dbReference type="AlphaFoldDB" id="A0A261VIP1"/>
<evidence type="ECO:0000256" key="1">
    <source>
        <dbReference type="ARBA" id="ARBA00023015"/>
    </source>
</evidence>
<dbReference type="OrthoDB" id="3623000at2"/>
<reference evidence="6" key="1">
    <citation type="submission" date="2017-05" db="EMBL/GenBank/DDBJ databases">
        <title>Complete and WGS of Bordetella genogroups.</title>
        <authorList>
            <person name="Spilker T."/>
            <person name="Lipuma J."/>
        </authorList>
    </citation>
    <scope>NUCLEOTIDE SEQUENCE [LARGE SCALE GENOMIC DNA]</scope>
    <source>
        <strain evidence="6">AU6712</strain>
    </source>
</reference>
<keyword evidence="2" id="KW-0238">DNA-binding</keyword>